<protein>
    <submittedName>
        <fullName evidence="1">CarD family transcriptional regulator</fullName>
    </submittedName>
</protein>
<dbReference type="Proteomes" id="UP001156484">
    <property type="component" value="Chromosome"/>
</dbReference>
<organism evidence="1 2">
    <name type="scientific">Rhodococcus sacchari</name>
    <dbReference type="NCBI Taxonomy" id="2962047"/>
    <lineage>
        <taxon>Bacteria</taxon>
        <taxon>Bacillati</taxon>
        <taxon>Actinomycetota</taxon>
        <taxon>Actinomycetes</taxon>
        <taxon>Mycobacteriales</taxon>
        <taxon>Nocardiaceae</taxon>
        <taxon>Rhodococcus</taxon>
    </lineage>
</organism>
<keyword evidence="2" id="KW-1185">Reference proteome</keyword>
<sequence length="174" mass="19495">MQFSTGQIVVHPHHGPATVAAITTRTIKQQPVSYLQLKVHSSDLTVALPLDKAEEIGLRDVYSSDELKKLFEILHTPTDHEEETWSRRFKENQDRLRSGDLHVTAAVVRDLTRREHRKGLSMGERTMLKAARTTVLTELCLGLSLPEEQAEQMLDSAIMSSEPTASEREVVALG</sequence>
<gene>
    <name evidence="1" type="ORF">OED52_05420</name>
</gene>
<evidence type="ECO:0000313" key="2">
    <source>
        <dbReference type="Proteomes" id="UP001156484"/>
    </source>
</evidence>
<dbReference type="EMBL" id="CP107551">
    <property type="protein sequence ID" value="UYP19990.1"/>
    <property type="molecule type" value="Genomic_DNA"/>
</dbReference>
<accession>A0ACD4DJ46</accession>
<reference evidence="1" key="1">
    <citation type="submission" date="2022-10" db="EMBL/GenBank/DDBJ databases">
        <title>Rhodococcus ferula Z13 complete genome.</title>
        <authorList>
            <person name="Long X."/>
            <person name="Zang M."/>
        </authorList>
    </citation>
    <scope>NUCLEOTIDE SEQUENCE</scope>
    <source>
        <strain evidence="1">Z13</strain>
    </source>
</reference>
<name>A0ACD4DJ46_9NOCA</name>
<evidence type="ECO:0000313" key="1">
    <source>
        <dbReference type="EMBL" id="UYP19990.1"/>
    </source>
</evidence>
<proteinExistence type="predicted"/>